<accession>A0A4S4KJ31</accession>
<gene>
    <name evidence="5" type="ORF">EW026_g3790</name>
</gene>
<dbReference type="EMBL" id="SGPJ01000122">
    <property type="protein sequence ID" value="THG98375.1"/>
    <property type="molecule type" value="Genomic_DNA"/>
</dbReference>
<comment type="subcellular location">
    <subcellularLocation>
        <location evidence="1">Membrane</location>
    </subcellularLocation>
</comment>
<name>A0A4S4KJ31_9APHY</name>
<comment type="caution">
    <text evidence="5">The sequence shown here is derived from an EMBL/GenBank/DDBJ whole genome shotgun (WGS) entry which is preliminary data.</text>
</comment>
<dbReference type="PANTHER" id="PTHR31361:SF1">
    <property type="entry name" value="BETA-GLUCAN SYNTHESIS-ASSOCIATED PROTEIN KRE6-RELATED"/>
    <property type="match status" value="1"/>
</dbReference>
<dbReference type="Proteomes" id="UP000309038">
    <property type="component" value="Unassembled WGS sequence"/>
</dbReference>
<evidence type="ECO:0000256" key="4">
    <source>
        <dbReference type="ARBA" id="ARBA00023316"/>
    </source>
</evidence>
<evidence type="ECO:0000256" key="2">
    <source>
        <dbReference type="ARBA" id="ARBA00023136"/>
    </source>
</evidence>
<protein>
    <submittedName>
        <fullName evidence="5">Uncharacterized protein</fullName>
    </submittedName>
</protein>
<evidence type="ECO:0000256" key="1">
    <source>
        <dbReference type="ARBA" id="ARBA00004370"/>
    </source>
</evidence>
<evidence type="ECO:0000256" key="3">
    <source>
        <dbReference type="ARBA" id="ARBA00023180"/>
    </source>
</evidence>
<reference evidence="5 6" key="1">
    <citation type="submission" date="2019-02" db="EMBL/GenBank/DDBJ databases">
        <title>Genome sequencing of the rare red list fungi Phlebia centrifuga.</title>
        <authorList>
            <person name="Buettner E."/>
            <person name="Kellner H."/>
        </authorList>
    </citation>
    <scope>NUCLEOTIDE SEQUENCE [LARGE SCALE GENOMIC DNA]</scope>
    <source>
        <strain evidence="5 6">DSM 108282</strain>
    </source>
</reference>
<dbReference type="InterPro" id="IPR013320">
    <property type="entry name" value="ConA-like_dom_sf"/>
</dbReference>
<evidence type="ECO:0000313" key="6">
    <source>
        <dbReference type="Proteomes" id="UP000309038"/>
    </source>
</evidence>
<sequence>MPTTLYTQLGVAPLADLQHLTPATSISTLNGRTSSQLHEVIIMNDIPIDSPEDEGILVTALRNSHSKKQTYAQATEALHGINCHPAWAWKDFVVNNMHRLAKAISQDTPQLSGGRRLVAPVDLKPLTILSSRGALTGETTGKTSIDYWSAMERRKFLCFVLQYLIANLGMSRNFGFVDLDHLTFPATMKVDYIRVYQDPNMKNVGCDPEDFPTAAYINEYLDAYSNPNLTTWRDDFGQPFPKNSFLGQC</sequence>
<proteinExistence type="predicted"/>
<keyword evidence="3" id="KW-0325">Glycoprotein</keyword>
<keyword evidence="6" id="KW-1185">Reference proteome</keyword>
<dbReference type="GO" id="GO:0005789">
    <property type="term" value="C:endoplasmic reticulum membrane"/>
    <property type="evidence" value="ECO:0007669"/>
    <property type="project" value="TreeGrafter"/>
</dbReference>
<dbReference type="GO" id="GO:0031505">
    <property type="term" value="P:fungal-type cell wall organization"/>
    <property type="evidence" value="ECO:0007669"/>
    <property type="project" value="TreeGrafter"/>
</dbReference>
<organism evidence="5 6">
    <name type="scientific">Hermanssonia centrifuga</name>
    <dbReference type="NCBI Taxonomy" id="98765"/>
    <lineage>
        <taxon>Eukaryota</taxon>
        <taxon>Fungi</taxon>
        <taxon>Dikarya</taxon>
        <taxon>Basidiomycota</taxon>
        <taxon>Agaricomycotina</taxon>
        <taxon>Agaricomycetes</taxon>
        <taxon>Polyporales</taxon>
        <taxon>Meruliaceae</taxon>
        <taxon>Hermanssonia</taxon>
    </lineage>
</organism>
<dbReference type="GO" id="GO:0015926">
    <property type="term" value="F:glucosidase activity"/>
    <property type="evidence" value="ECO:0007669"/>
    <property type="project" value="TreeGrafter"/>
</dbReference>
<keyword evidence="2" id="KW-0472">Membrane</keyword>
<dbReference type="SUPFAM" id="SSF49899">
    <property type="entry name" value="Concanavalin A-like lectins/glucanases"/>
    <property type="match status" value="1"/>
</dbReference>
<dbReference type="Gene3D" id="2.60.120.200">
    <property type="match status" value="1"/>
</dbReference>
<dbReference type="InterPro" id="IPR005629">
    <property type="entry name" value="Skn1/Kre6/Sbg1"/>
</dbReference>
<keyword evidence="4" id="KW-0961">Cell wall biogenesis/degradation</keyword>
<dbReference type="GO" id="GO:0006078">
    <property type="term" value="P:(1-&gt;6)-beta-D-glucan biosynthetic process"/>
    <property type="evidence" value="ECO:0007669"/>
    <property type="project" value="TreeGrafter"/>
</dbReference>
<dbReference type="GO" id="GO:0005886">
    <property type="term" value="C:plasma membrane"/>
    <property type="evidence" value="ECO:0007669"/>
    <property type="project" value="TreeGrafter"/>
</dbReference>
<dbReference type="AlphaFoldDB" id="A0A4S4KJ31"/>
<dbReference type="PANTHER" id="PTHR31361">
    <property type="entry name" value="BETA-GLUCAN SYNTHESIS-ASSOCIATED PROTEIN KRE6-RELATED"/>
    <property type="match status" value="1"/>
</dbReference>
<evidence type="ECO:0000313" key="5">
    <source>
        <dbReference type="EMBL" id="THG98375.1"/>
    </source>
</evidence>
<dbReference type="Pfam" id="PF03935">
    <property type="entry name" value="SKN1_KRE6_Sbg1"/>
    <property type="match status" value="1"/>
</dbReference>